<reference evidence="4" key="2">
    <citation type="submission" date="2021-08" db="EMBL/GenBank/DDBJ databases">
        <authorList>
            <person name="Tani A."/>
            <person name="Ola A."/>
            <person name="Ogura Y."/>
            <person name="Katsura K."/>
            <person name="Hayashi T."/>
        </authorList>
    </citation>
    <scope>NUCLEOTIDE SEQUENCE</scope>
    <source>
        <strain evidence="4">DSM 23632</strain>
    </source>
</reference>
<reference evidence="4" key="1">
    <citation type="journal article" date="2021" name="Front. Microbiol.">
        <title>Comprehensive Comparative Genomics and Phenotyping of Methylobacterium Species.</title>
        <authorList>
            <person name="Alessa O."/>
            <person name="Ogura Y."/>
            <person name="Fujitani Y."/>
            <person name="Takami H."/>
            <person name="Hayashi T."/>
            <person name="Sahin N."/>
            <person name="Tani A."/>
        </authorList>
    </citation>
    <scope>NUCLEOTIDE SEQUENCE</scope>
    <source>
        <strain evidence="4">DSM 23632</strain>
    </source>
</reference>
<dbReference type="InterPro" id="IPR050300">
    <property type="entry name" value="GDXG_lipolytic_enzyme"/>
</dbReference>
<feature type="domain" description="Alpha/beta hydrolase fold-3" evidence="3">
    <location>
        <begin position="70"/>
        <end position="266"/>
    </location>
</feature>
<keyword evidence="5" id="KW-1185">Reference proteome</keyword>
<evidence type="ECO:0000256" key="2">
    <source>
        <dbReference type="ARBA" id="ARBA00022801"/>
    </source>
</evidence>
<organism evidence="4 5">
    <name type="scientific">Methylobacterium trifolii</name>
    <dbReference type="NCBI Taxonomy" id="1003092"/>
    <lineage>
        <taxon>Bacteria</taxon>
        <taxon>Pseudomonadati</taxon>
        <taxon>Pseudomonadota</taxon>
        <taxon>Alphaproteobacteria</taxon>
        <taxon>Hyphomicrobiales</taxon>
        <taxon>Methylobacteriaceae</taxon>
        <taxon>Methylobacterium</taxon>
    </lineage>
</organism>
<proteinExistence type="inferred from homology"/>
<dbReference type="Pfam" id="PF07859">
    <property type="entry name" value="Abhydrolase_3"/>
    <property type="match status" value="1"/>
</dbReference>
<dbReference type="PROSITE" id="PS01173">
    <property type="entry name" value="LIPASE_GDXG_HIS"/>
    <property type="match status" value="1"/>
</dbReference>
<keyword evidence="2 4" id="KW-0378">Hydrolase</keyword>
<protein>
    <submittedName>
        <fullName evidence="4">Monoterpene epsilon-lactone hydrolase</fullName>
    </submittedName>
</protein>
<dbReference type="EMBL" id="BPRB01000332">
    <property type="protein sequence ID" value="GJE62499.1"/>
    <property type="molecule type" value="Genomic_DNA"/>
</dbReference>
<evidence type="ECO:0000313" key="4">
    <source>
        <dbReference type="EMBL" id="GJE62499.1"/>
    </source>
</evidence>
<dbReference type="InterPro" id="IPR029058">
    <property type="entry name" value="AB_hydrolase_fold"/>
</dbReference>
<evidence type="ECO:0000256" key="1">
    <source>
        <dbReference type="ARBA" id="ARBA00010515"/>
    </source>
</evidence>
<dbReference type="RefSeq" id="WP_238185133.1">
    <property type="nucleotide sequence ID" value="NZ_BPRB01000332.1"/>
</dbReference>
<dbReference type="InterPro" id="IPR013094">
    <property type="entry name" value="AB_hydrolase_3"/>
</dbReference>
<gene>
    <name evidence="4" type="primary">mlhB_1</name>
    <name evidence="4" type="ORF">MPOCJGCO_4632</name>
</gene>
<dbReference type="PANTHER" id="PTHR48081:SF30">
    <property type="entry name" value="ACETYL-HYDROLASE LIPR-RELATED"/>
    <property type="match status" value="1"/>
</dbReference>
<name>A0ABQ4U5T6_9HYPH</name>
<dbReference type="GO" id="GO:0016787">
    <property type="term" value="F:hydrolase activity"/>
    <property type="evidence" value="ECO:0007669"/>
    <property type="project" value="UniProtKB-KW"/>
</dbReference>
<dbReference type="Proteomes" id="UP001055057">
    <property type="component" value="Unassembled WGS sequence"/>
</dbReference>
<dbReference type="Gene3D" id="3.40.50.1820">
    <property type="entry name" value="alpha/beta hydrolase"/>
    <property type="match status" value="1"/>
</dbReference>
<dbReference type="SUPFAM" id="SSF53474">
    <property type="entry name" value="alpha/beta-Hydrolases"/>
    <property type="match status" value="1"/>
</dbReference>
<dbReference type="PANTHER" id="PTHR48081">
    <property type="entry name" value="AB HYDROLASE SUPERFAMILY PROTEIN C4A8.06C"/>
    <property type="match status" value="1"/>
</dbReference>
<evidence type="ECO:0000313" key="5">
    <source>
        <dbReference type="Proteomes" id="UP001055057"/>
    </source>
</evidence>
<sequence length="297" mass="31293">MASLRAYLGAWMVRRNVRNRLGMMDDLAHVRRVLNGATFPDPVGATYEPGEVGGIPGEWVRPVSGSGPRLLYLHGGAFIACSPKTHRPVTGALAARGFTLFVPDYRLAPEHPFPAGVEDCIAAWHGFSAGGPACVAGDSAGGNLALLLLLAARERGLAMPTAAALFSPVADLSATSGSRVSNAWRDAMFDPRGLARIGPLYLGGADPADPRVSPLKADLHGLPPLLFHVGEREVLRDDSVLMAQKARAAGVEAAAEVFPVVSHVWQFAERMLPEARRSLDAAAAFLKSHTPAGGASR</sequence>
<dbReference type="InterPro" id="IPR002168">
    <property type="entry name" value="Lipase_GDXG_HIS_AS"/>
</dbReference>
<comment type="caution">
    <text evidence="4">The sequence shown here is derived from an EMBL/GenBank/DDBJ whole genome shotgun (WGS) entry which is preliminary data.</text>
</comment>
<evidence type="ECO:0000259" key="3">
    <source>
        <dbReference type="Pfam" id="PF07859"/>
    </source>
</evidence>
<accession>A0ABQ4U5T6</accession>
<comment type="similarity">
    <text evidence="1">Belongs to the 'GDXG' lipolytic enzyme family.</text>
</comment>